<protein>
    <submittedName>
        <fullName evidence="1">Uncharacterized protein</fullName>
    </submittedName>
</protein>
<dbReference type="HOGENOM" id="CLU_1886084_0_0_1"/>
<organism evidence="1 2">
    <name type="scientific">Laccaria amethystina LaAM-08-1</name>
    <dbReference type="NCBI Taxonomy" id="1095629"/>
    <lineage>
        <taxon>Eukaryota</taxon>
        <taxon>Fungi</taxon>
        <taxon>Dikarya</taxon>
        <taxon>Basidiomycota</taxon>
        <taxon>Agaricomycotina</taxon>
        <taxon>Agaricomycetes</taxon>
        <taxon>Agaricomycetidae</taxon>
        <taxon>Agaricales</taxon>
        <taxon>Agaricineae</taxon>
        <taxon>Hydnangiaceae</taxon>
        <taxon>Laccaria</taxon>
    </lineage>
</organism>
<keyword evidence="2" id="KW-1185">Reference proteome</keyword>
<dbReference type="EMBL" id="KN838778">
    <property type="protein sequence ID" value="KIJ94795.1"/>
    <property type="molecule type" value="Genomic_DNA"/>
</dbReference>
<dbReference type="Proteomes" id="UP000054477">
    <property type="component" value="Unassembled WGS sequence"/>
</dbReference>
<evidence type="ECO:0000313" key="1">
    <source>
        <dbReference type="EMBL" id="KIJ94795.1"/>
    </source>
</evidence>
<reference evidence="2" key="2">
    <citation type="submission" date="2015-01" db="EMBL/GenBank/DDBJ databases">
        <title>Evolutionary Origins and Diversification of the Mycorrhizal Mutualists.</title>
        <authorList>
            <consortium name="DOE Joint Genome Institute"/>
            <consortium name="Mycorrhizal Genomics Consortium"/>
            <person name="Kohler A."/>
            <person name="Kuo A."/>
            <person name="Nagy L.G."/>
            <person name="Floudas D."/>
            <person name="Copeland A."/>
            <person name="Barry K.W."/>
            <person name="Cichocki N."/>
            <person name="Veneault-Fourrey C."/>
            <person name="LaButti K."/>
            <person name="Lindquist E.A."/>
            <person name="Lipzen A."/>
            <person name="Lundell T."/>
            <person name="Morin E."/>
            <person name="Murat C."/>
            <person name="Riley R."/>
            <person name="Ohm R."/>
            <person name="Sun H."/>
            <person name="Tunlid A."/>
            <person name="Henrissat B."/>
            <person name="Grigoriev I.V."/>
            <person name="Hibbett D.S."/>
            <person name="Martin F."/>
        </authorList>
    </citation>
    <scope>NUCLEOTIDE SEQUENCE [LARGE SCALE GENOMIC DNA]</scope>
    <source>
        <strain evidence="2">LaAM-08-1</strain>
    </source>
</reference>
<reference evidence="1 2" key="1">
    <citation type="submission" date="2014-04" db="EMBL/GenBank/DDBJ databases">
        <authorList>
            <consortium name="DOE Joint Genome Institute"/>
            <person name="Kuo A."/>
            <person name="Kohler A."/>
            <person name="Nagy L.G."/>
            <person name="Floudas D."/>
            <person name="Copeland A."/>
            <person name="Barry K.W."/>
            <person name="Cichocki N."/>
            <person name="Veneault-Fourrey C."/>
            <person name="LaButti K."/>
            <person name="Lindquist E.A."/>
            <person name="Lipzen A."/>
            <person name="Lundell T."/>
            <person name="Morin E."/>
            <person name="Murat C."/>
            <person name="Sun H."/>
            <person name="Tunlid A."/>
            <person name="Henrissat B."/>
            <person name="Grigoriev I.V."/>
            <person name="Hibbett D.S."/>
            <person name="Martin F."/>
            <person name="Nordberg H.P."/>
            <person name="Cantor M.N."/>
            <person name="Hua S.X."/>
        </authorList>
    </citation>
    <scope>NUCLEOTIDE SEQUENCE [LARGE SCALE GENOMIC DNA]</scope>
    <source>
        <strain evidence="1 2">LaAM-08-1</strain>
    </source>
</reference>
<gene>
    <name evidence="1" type="ORF">K443DRAFT_349017</name>
</gene>
<dbReference type="AlphaFoldDB" id="A0A0C9WSQ1"/>
<sequence length="135" mass="15209">MMMLPRRQSAAFRIIEIMGNYILQSPDLFVMLAATPPRKLSLMAALATRLLRTSDAPYGMIELLNDRVTPQRMGSLFVGYVHVHAKKKCLNSFAGLYHLESVELRLQMISLSSIINFRCCFSPKTSILFKGANNV</sequence>
<proteinExistence type="predicted"/>
<name>A0A0C9WSQ1_9AGAR</name>
<accession>A0A0C9WSQ1</accession>
<evidence type="ECO:0000313" key="2">
    <source>
        <dbReference type="Proteomes" id="UP000054477"/>
    </source>
</evidence>